<dbReference type="Proteomes" id="UP000286100">
    <property type="component" value="Unassembled WGS sequence"/>
</dbReference>
<name>A0A418W6D9_9SPHN</name>
<dbReference type="EMBL" id="QYUM01000004">
    <property type="protein sequence ID" value="RJF85603.1"/>
    <property type="molecule type" value="Genomic_DNA"/>
</dbReference>
<evidence type="ECO:0000256" key="1">
    <source>
        <dbReference type="SAM" id="SignalP"/>
    </source>
</evidence>
<evidence type="ECO:0000313" key="2">
    <source>
        <dbReference type="EMBL" id="RJF85603.1"/>
    </source>
</evidence>
<reference evidence="2 3" key="1">
    <citation type="submission" date="2018-09" db="EMBL/GenBank/DDBJ databases">
        <authorList>
            <person name="Zhu H."/>
        </authorList>
    </citation>
    <scope>NUCLEOTIDE SEQUENCE [LARGE SCALE GENOMIC DNA]</scope>
    <source>
        <strain evidence="2 3">K2R01-6</strain>
    </source>
</reference>
<protein>
    <submittedName>
        <fullName evidence="2">Uncharacterized protein</fullName>
    </submittedName>
</protein>
<comment type="caution">
    <text evidence="2">The sequence shown here is derived from an EMBL/GenBank/DDBJ whole genome shotgun (WGS) entry which is preliminary data.</text>
</comment>
<organism evidence="2 3">
    <name type="scientific">Sphingomonas cavernae</name>
    <dbReference type="NCBI Taxonomy" id="2320861"/>
    <lineage>
        <taxon>Bacteria</taxon>
        <taxon>Pseudomonadati</taxon>
        <taxon>Pseudomonadota</taxon>
        <taxon>Alphaproteobacteria</taxon>
        <taxon>Sphingomonadales</taxon>
        <taxon>Sphingomonadaceae</taxon>
        <taxon>Sphingomonas</taxon>
    </lineage>
</organism>
<dbReference type="AlphaFoldDB" id="A0A418W6D9"/>
<sequence length="142" mass="14974">MTNKKDYLTVALTALALAGLPIAALAHEGHDTEPKVEKRVTIIKRGEGGVAVDDAHLNAAMAKCKAEGQEVGTDVETETDGKKQRTRIMICGKADADAVAALEKARGELAAEKGLSDEHRSSALATLDAEIARLKADRATNK</sequence>
<proteinExistence type="predicted"/>
<gene>
    <name evidence="2" type="ORF">D3876_16940</name>
</gene>
<accession>A0A418W6D9</accession>
<dbReference type="RefSeq" id="WP_119764512.1">
    <property type="nucleotide sequence ID" value="NZ_QYUM01000004.1"/>
</dbReference>
<evidence type="ECO:0000313" key="3">
    <source>
        <dbReference type="Proteomes" id="UP000286100"/>
    </source>
</evidence>
<feature type="chain" id="PRO_5019343804" evidence="1">
    <location>
        <begin position="27"/>
        <end position="142"/>
    </location>
</feature>
<feature type="signal peptide" evidence="1">
    <location>
        <begin position="1"/>
        <end position="26"/>
    </location>
</feature>
<keyword evidence="3" id="KW-1185">Reference proteome</keyword>
<keyword evidence="1" id="KW-0732">Signal</keyword>